<dbReference type="Proteomes" id="UP000199687">
    <property type="component" value="Unassembled WGS sequence"/>
</dbReference>
<dbReference type="InterPro" id="IPR002933">
    <property type="entry name" value="Peptidase_M20"/>
</dbReference>
<dbReference type="InterPro" id="IPR036264">
    <property type="entry name" value="Bact_exopeptidase_dim_dom"/>
</dbReference>
<dbReference type="InterPro" id="IPR001261">
    <property type="entry name" value="ArgE/DapE_CS"/>
</dbReference>
<dbReference type="PANTHER" id="PTHR43808:SF9">
    <property type="entry name" value="BLL0789 PROTEIN"/>
    <property type="match status" value="1"/>
</dbReference>
<evidence type="ECO:0000259" key="6">
    <source>
        <dbReference type="Pfam" id="PF07687"/>
    </source>
</evidence>
<dbReference type="Gene3D" id="3.30.70.360">
    <property type="match status" value="1"/>
</dbReference>
<dbReference type="InterPro" id="IPR050072">
    <property type="entry name" value="Peptidase_M20A"/>
</dbReference>
<dbReference type="SUPFAM" id="SSF53187">
    <property type="entry name" value="Zn-dependent exopeptidases"/>
    <property type="match status" value="1"/>
</dbReference>
<evidence type="ECO:0000256" key="4">
    <source>
        <dbReference type="ARBA" id="ARBA00022833"/>
    </source>
</evidence>
<feature type="active site" description="Proton acceptor" evidence="5">
    <location>
        <position position="144"/>
    </location>
</feature>
<proteinExistence type="predicted"/>
<dbReference type="CDD" id="cd03885">
    <property type="entry name" value="M20_CPDG2"/>
    <property type="match status" value="1"/>
</dbReference>
<keyword evidence="7" id="KW-0121">Carboxypeptidase</keyword>
<evidence type="ECO:0000256" key="2">
    <source>
        <dbReference type="ARBA" id="ARBA00022723"/>
    </source>
</evidence>
<dbReference type="AlphaFoldDB" id="A0A1H9LHT6"/>
<dbReference type="InterPro" id="IPR011650">
    <property type="entry name" value="Peptidase_M20_dimer"/>
</dbReference>
<evidence type="ECO:0000256" key="3">
    <source>
        <dbReference type="ARBA" id="ARBA00022801"/>
    </source>
</evidence>
<organism evidence="7 8">
    <name type="scientific">Gracilibacillus ureilyticus</name>
    <dbReference type="NCBI Taxonomy" id="531814"/>
    <lineage>
        <taxon>Bacteria</taxon>
        <taxon>Bacillati</taxon>
        <taxon>Bacillota</taxon>
        <taxon>Bacilli</taxon>
        <taxon>Bacillales</taxon>
        <taxon>Bacillaceae</taxon>
        <taxon>Gracilibacillus</taxon>
    </lineage>
</organism>
<dbReference type="SUPFAM" id="SSF55031">
    <property type="entry name" value="Bacterial exopeptidase dimerisation domain"/>
    <property type="match status" value="1"/>
</dbReference>
<evidence type="ECO:0000313" key="7">
    <source>
        <dbReference type="EMBL" id="SER10960.1"/>
    </source>
</evidence>
<dbReference type="GO" id="GO:0046872">
    <property type="term" value="F:metal ion binding"/>
    <property type="evidence" value="ECO:0007669"/>
    <property type="project" value="UniProtKB-KW"/>
</dbReference>
<evidence type="ECO:0000256" key="5">
    <source>
        <dbReference type="PIRSR" id="PIRSR037238-1"/>
    </source>
</evidence>
<dbReference type="Pfam" id="PF07687">
    <property type="entry name" value="M20_dimer"/>
    <property type="match status" value="1"/>
</dbReference>
<sequence>MNDYLKQHLDEMLKLLEQLVNIDSGSNNKEGVNLIGGKMKALYEDLGLHVQKHNQSKYGDHLSIRSIKHKDKTPSILIIAHMDTVFEKGTAARRPFQMKNNRAFGPGVIDMKASLVSVYYAMKALKNINSQAFHEAEILLTSDEEVGSISSRHLIEEKAKGKKFALVMEPARKNGAIVSARRGKGRYTLEVIGKAAHSGIEPERGRSAIEELAHKIIQLHEITDEEAGIHVNVGLIEGGSSVNTISDHATAEIDVRFRNQEQAEDIEKKIEQISATTEVDGTKVSIDGEINRPPMEKTEKTERLLTIIKRVGSELQINIKDTETGGGSDASFPAALGIPTVDGLGPVGGNAHREDEYLELDSFIPRTLLLAQVIEKLANKILNKKEKSIS</sequence>
<dbReference type="PANTHER" id="PTHR43808">
    <property type="entry name" value="ACETYLORNITHINE DEACETYLASE"/>
    <property type="match status" value="1"/>
</dbReference>
<dbReference type="Gene3D" id="3.40.630.10">
    <property type="entry name" value="Zn peptidases"/>
    <property type="match status" value="1"/>
</dbReference>
<dbReference type="PIRSF" id="PIRSF037238">
    <property type="entry name" value="Carboxypeptidase_G2"/>
    <property type="match status" value="1"/>
</dbReference>
<dbReference type="RefSeq" id="WP_089738193.1">
    <property type="nucleotide sequence ID" value="NZ_FOGL01000001.1"/>
</dbReference>
<reference evidence="7 8" key="1">
    <citation type="submission" date="2016-10" db="EMBL/GenBank/DDBJ databases">
        <authorList>
            <person name="de Groot N.N."/>
        </authorList>
    </citation>
    <scope>NUCLEOTIDE SEQUENCE [LARGE SCALE GENOMIC DNA]</scope>
    <source>
        <strain evidence="7 8">CGMCC 1.7727</strain>
    </source>
</reference>
<keyword evidence="2" id="KW-0479">Metal-binding</keyword>
<comment type="cofactor">
    <cofactor evidence="1">
        <name>Zn(2+)</name>
        <dbReference type="ChEBI" id="CHEBI:29105"/>
    </cofactor>
</comment>
<dbReference type="GO" id="GO:0004180">
    <property type="term" value="F:carboxypeptidase activity"/>
    <property type="evidence" value="ECO:0007669"/>
    <property type="project" value="UniProtKB-KW"/>
</dbReference>
<dbReference type="Pfam" id="PF01546">
    <property type="entry name" value="Peptidase_M20"/>
    <property type="match status" value="1"/>
</dbReference>
<gene>
    <name evidence="7" type="ORF">SAMN04487944_101260</name>
</gene>
<feature type="domain" description="Peptidase M20 dimerisation" evidence="6">
    <location>
        <begin position="180"/>
        <end position="278"/>
    </location>
</feature>
<feature type="active site" evidence="5">
    <location>
        <position position="83"/>
    </location>
</feature>
<name>A0A1H9LHT6_9BACI</name>
<dbReference type="InterPro" id="IPR017150">
    <property type="entry name" value="Pept_M20_glutamate_carboxypep"/>
</dbReference>
<keyword evidence="7" id="KW-0645">Protease</keyword>
<dbReference type="OrthoDB" id="9783294at2"/>
<dbReference type="PROSITE" id="PS00758">
    <property type="entry name" value="ARGE_DAPE_CPG2_1"/>
    <property type="match status" value="1"/>
</dbReference>
<evidence type="ECO:0000256" key="1">
    <source>
        <dbReference type="ARBA" id="ARBA00001947"/>
    </source>
</evidence>
<keyword evidence="3" id="KW-0378">Hydrolase</keyword>
<keyword evidence="8" id="KW-1185">Reference proteome</keyword>
<keyword evidence="4" id="KW-0862">Zinc</keyword>
<accession>A0A1H9LHT6</accession>
<evidence type="ECO:0000313" key="8">
    <source>
        <dbReference type="Proteomes" id="UP000199687"/>
    </source>
</evidence>
<dbReference type="EMBL" id="FOGL01000001">
    <property type="protein sequence ID" value="SER10960.1"/>
    <property type="molecule type" value="Genomic_DNA"/>
</dbReference>
<dbReference type="STRING" id="531814.SAMN04487944_101260"/>
<protein>
    <submittedName>
        <fullName evidence="7">Glutamate carboxypeptidase</fullName>
    </submittedName>
</protein>